<dbReference type="Proteomes" id="UP000261174">
    <property type="component" value="Unassembled WGS sequence"/>
</dbReference>
<keyword evidence="2 4" id="KW-0808">Transferase</keyword>
<evidence type="ECO:0000256" key="1">
    <source>
        <dbReference type="ARBA" id="ARBA00022676"/>
    </source>
</evidence>
<keyword evidence="5" id="KW-1185">Reference proteome</keyword>
<dbReference type="CDD" id="cd03801">
    <property type="entry name" value="GT4_PimA-like"/>
    <property type="match status" value="1"/>
</dbReference>
<dbReference type="EMBL" id="QTJV01000001">
    <property type="protein sequence ID" value="RFM36686.1"/>
    <property type="molecule type" value="Genomic_DNA"/>
</dbReference>
<dbReference type="Gene3D" id="3.40.50.2000">
    <property type="entry name" value="Glycogen Phosphorylase B"/>
    <property type="match status" value="2"/>
</dbReference>
<organism evidence="4 5">
    <name type="scientific">Chitinophaga silvisoli</name>
    <dbReference type="NCBI Taxonomy" id="2291814"/>
    <lineage>
        <taxon>Bacteria</taxon>
        <taxon>Pseudomonadati</taxon>
        <taxon>Bacteroidota</taxon>
        <taxon>Chitinophagia</taxon>
        <taxon>Chitinophagales</taxon>
        <taxon>Chitinophagaceae</taxon>
        <taxon>Chitinophaga</taxon>
    </lineage>
</organism>
<dbReference type="GO" id="GO:0016757">
    <property type="term" value="F:glycosyltransferase activity"/>
    <property type="evidence" value="ECO:0007669"/>
    <property type="project" value="UniProtKB-KW"/>
</dbReference>
<protein>
    <submittedName>
        <fullName evidence="4">Glycosyltransferase</fullName>
    </submittedName>
</protein>
<evidence type="ECO:0000313" key="4">
    <source>
        <dbReference type="EMBL" id="RFM36686.1"/>
    </source>
</evidence>
<gene>
    <name evidence="4" type="ORF">DXN04_04075</name>
</gene>
<comment type="caution">
    <text evidence="4">The sequence shown here is derived from an EMBL/GenBank/DDBJ whole genome shotgun (WGS) entry which is preliminary data.</text>
</comment>
<dbReference type="SUPFAM" id="SSF53756">
    <property type="entry name" value="UDP-Glycosyltransferase/glycogen phosphorylase"/>
    <property type="match status" value="1"/>
</dbReference>
<dbReference type="AlphaFoldDB" id="A0A3E1P912"/>
<proteinExistence type="predicted"/>
<keyword evidence="1" id="KW-0328">Glycosyltransferase</keyword>
<dbReference type="InterPro" id="IPR001296">
    <property type="entry name" value="Glyco_trans_1"/>
</dbReference>
<evidence type="ECO:0000256" key="2">
    <source>
        <dbReference type="ARBA" id="ARBA00022679"/>
    </source>
</evidence>
<reference evidence="4 5" key="1">
    <citation type="submission" date="2018-08" db="EMBL/GenBank/DDBJ databases">
        <title>Chitinophaga sp. K20C18050901, a novel bacterium isolated from forest soil.</title>
        <authorList>
            <person name="Wang C."/>
        </authorList>
    </citation>
    <scope>NUCLEOTIDE SEQUENCE [LARGE SCALE GENOMIC DNA]</scope>
    <source>
        <strain evidence="4 5">K20C18050901</strain>
    </source>
</reference>
<name>A0A3E1P912_9BACT</name>
<sequence length="381" mass="43586">MTNTMKKKICFLTTGDITTIATMKRALGMANPLADLGWEVSIIAMDCAENRERAGIECGPDVAVYYYKPANMNGEVEQKIMLLKEIRPDYIYFCSFGFRNWIRKSALGFNPQMVIEHSELQSGIPDNKGLKKIMAHFIESLSVVYADKLICASRYLETFYRKKSKQFLRRNMSVLYSPYAYSTEVIDAPRLHLEELQAKYAGKTVLIYMGTMTRNYGLFTMIDAVKAAVKETPDIKLLLLGRGRHLDEAKAYVTANGLDAYIEFLGYAPETMLSSYFELADAFISPLNDTVQDWARCPSKIYMYIPFHKPVFTCNIGEPKEIFGNEGYYFDNSRPDSLAELITGLVRQQLERVPLDVTAHSWTTRSREFSNWILQKEPMYA</sequence>
<evidence type="ECO:0000313" key="5">
    <source>
        <dbReference type="Proteomes" id="UP000261174"/>
    </source>
</evidence>
<evidence type="ECO:0000259" key="3">
    <source>
        <dbReference type="Pfam" id="PF00534"/>
    </source>
</evidence>
<dbReference type="PANTHER" id="PTHR12526:SF510">
    <property type="entry name" value="D-INOSITOL 3-PHOSPHATE GLYCOSYLTRANSFERASE"/>
    <property type="match status" value="1"/>
</dbReference>
<feature type="domain" description="Glycosyl transferase family 1" evidence="3">
    <location>
        <begin position="198"/>
        <end position="350"/>
    </location>
</feature>
<accession>A0A3E1P912</accession>
<dbReference type="PANTHER" id="PTHR12526">
    <property type="entry name" value="GLYCOSYLTRANSFERASE"/>
    <property type="match status" value="1"/>
</dbReference>
<dbReference type="Pfam" id="PF00534">
    <property type="entry name" value="Glycos_transf_1"/>
    <property type="match status" value="1"/>
</dbReference>